<accession>A0A0E9VDU2</accession>
<keyword evidence="1" id="KW-0472">Membrane</keyword>
<dbReference type="EMBL" id="GBXM01032308">
    <property type="protein sequence ID" value="JAH76269.1"/>
    <property type="molecule type" value="Transcribed_RNA"/>
</dbReference>
<dbReference type="AlphaFoldDB" id="A0A0E9VDU2"/>
<keyword evidence="1" id="KW-0812">Transmembrane</keyword>
<evidence type="ECO:0000256" key="1">
    <source>
        <dbReference type="SAM" id="Phobius"/>
    </source>
</evidence>
<proteinExistence type="predicted"/>
<organism evidence="2">
    <name type="scientific">Anguilla anguilla</name>
    <name type="common">European freshwater eel</name>
    <name type="synonym">Muraena anguilla</name>
    <dbReference type="NCBI Taxonomy" id="7936"/>
    <lineage>
        <taxon>Eukaryota</taxon>
        <taxon>Metazoa</taxon>
        <taxon>Chordata</taxon>
        <taxon>Craniata</taxon>
        <taxon>Vertebrata</taxon>
        <taxon>Euteleostomi</taxon>
        <taxon>Actinopterygii</taxon>
        <taxon>Neopterygii</taxon>
        <taxon>Teleostei</taxon>
        <taxon>Anguilliformes</taxon>
        <taxon>Anguillidae</taxon>
        <taxon>Anguilla</taxon>
    </lineage>
</organism>
<protein>
    <submittedName>
        <fullName evidence="2">Uncharacterized protein</fullName>
    </submittedName>
</protein>
<reference evidence="2" key="2">
    <citation type="journal article" date="2015" name="Fish Shellfish Immunol.">
        <title>Early steps in the European eel (Anguilla anguilla)-Vibrio vulnificus interaction in the gills: Role of the RtxA13 toxin.</title>
        <authorList>
            <person name="Callol A."/>
            <person name="Pajuelo D."/>
            <person name="Ebbesson L."/>
            <person name="Teles M."/>
            <person name="MacKenzie S."/>
            <person name="Amaro C."/>
        </authorList>
    </citation>
    <scope>NUCLEOTIDE SEQUENCE</scope>
</reference>
<feature type="transmembrane region" description="Helical" evidence="1">
    <location>
        <begin position="21"/>
        <end position="48"/>
    </location>
</feature>
<reference evidence="2" key="1">
    <citation type="submission" date="2014-11" db="EMBL/GenBank/DDBJ databases">
        <authorList>
            <person name="Amaro Gonzalez C."/>
        </authorList>
    </citation>
    <scope>NUCLEOTIDE SEQUENCE</scope>
</reference>
<evidence type="ECO:0000313" key="2">
    <source>
        <dbReference type="EMBL" id="JAH76269.1"/>
    </source>
</evidence>
<name>A0A0E9VDU2_ANGAN</name>
<keyword evidence="1" id="KW-1133">Transmembrane helix</keyword>
<sequence length="52" mass="5822">MSKSLFHVEPCPRVATVLLNVCVHICVYVFVFVCGFGGCAFMCIIVQLQVHY</sequence>